<comment type="caution">
    <text evidence="4">The sequence shown here is derived from an EMBL/GenBank/DDBJ whole genome shotgun (WGS) entry which is preliminary data.</text>
</comment>
<evidence type="ECO:0000256" key="3">
    <source>
        <dbReference type="ARBA" id="ARBA00022679"/>
    </source>
</evidence>
<evidence type="ECO:0000256" key="1">
    <source>
        <dbReference type="ARBA" id="ARBA00008954"/>
    </source>
</evidence>
<evidence type="ECO:0000256" key="2">
    <source>
        <dbReference type="ARBA" id="ARBA00022576"/>
    </source>
</evidence>
<dbReference type="Gene3D" id="3.40.50.300">
    <property type="entry name" value="P-loop containing nucleotide triphosphate hydrolases"/>
    <property type="match status" value="1"/>
</dbReference>
<keyword evidence="3" id="KW-0808">Transferase</keyword>
<gene>
    <name evidence="4" type="ORF">ACH5RR_000897</name>
</gene>
<comment type="similarity">
    <text evidence="1">Belongs to the class-III pyridoxal-phosphate-dependent aminotransferase family.</text>
</comment>
<keyword evidence="5" id="KW-1185">Reference proteome</keyword>
<dbReference type="CDD" id="cd03109">
    <property type="entry name" value="DTBS"/>
    <property type="match status" value="1"/>
</dbReference>
<organism evidence="4 5">
    <name type="scientific">Cinchona calisaya</name>
    <dbReference type="NCBI Taxonomy" id="153742"/>
    <lineage>
        <taxon>Eukaryota</taxon>
        <taxon>Viridiplantae</taxon>
        <taxon>Streptophyta</taxon>
        <taxon>Embryophyta</taxon>
        <taxon>Tracheophyta</taxon>
        <taxon>Spermatophyta</taxon>
        <taxon>Magnoliopsida</taxon>
        <taxon>eudicotyledons</taxon>
        <taxon>Gunneridae</taxon>
        <taxon>Pentapetalae</taxon>
        <taxon>asterids</taxon>
        <taxon>lamiids</taxon>
        <taxon>Gentianales</taxon>
        <taxon>Rubiaceae</taxon>
        <taxon>Cinchonoideae</taxon>
        <taxon>Cinchoneae</taxon>
        <taxon>Cinchona</taxon>
    </lineage>
</organism>
<dbReference type="PANTHER" id="PTHR42684">
    <property type="entry name" value="ADENOSYLMETHIONINE-8-AMINO-7-OXONONANOATE AMINOTRANSFERASE"/>
    <property type="match status" value="1"/>
</dbReference>
<reference evidence="4 5" key="1">
    <citation type="submission" date="2024-11" db="EMBL/GenBank/DDBJ databases">
        <title>A near-complete genome assembly of Cinchona calisaya.</title>
        <authorList>
            <person name="Lian D.C."/>
            <person name="Zhao X.W."/>
            <person name="Wei L."/>
        </authorList>
    </citation>
    <scope>NUCLEOTIDE SEQUENCE [LARGE SCALE GENOMIC DNA]</scope>
    <source>
        <tissue evidence="4">Nenye</tissue>
    </source>
</reference>
<dbReference type="InterPro" id="IPR027417">
    <property type="entry name" value="P-loop_NTPase"/>
</dbReference>
<dbReference type="PANTHER" id="PTHR42684:SF3">
    <property type="entry name" value="ADENOSYLMETHIONINE-8-AMINO-7-OXONONANOATE AMINOTRANSFERASE"/>
    <property type="match status" value="1"/>
</dbReference>
<dbReference type="EMBL" id="JBJUIK010000001">
    <property type="protein sequence ID" value="KAL3537531.1"/>
    <property type="molecule type" value="Genomic_DNA"/>
</dbReference>
<dbReference type="AlphaFoldDB" id="A0ABD3B2E5"/>
<evidence type="ECO:0000313" key="5">
    <source>
        <dbReference type="Proteomes" id="UP001630127"/>
    </source>
</evidence>
<evidence type="ECO:0000313" key="4">
    <source>
        <dbReference type="EMBL" id="KAL3537531.1"/>
    </source>
</evidence>
<dbReference type="GO" id="GO:0008483">
    <property type="term" value="F:transaminase activity"/>
    <property type="evidence" value="ECO:0007669"/>
    <property type="project" value="UniProtKB-KW"/>
</dbReference>
<protein>
    <submittedName>
        <fullName evidence="4">Uncharacterized protein</fullName>
    </submittedName>
</protein>
<sequence>MRKKFLDTSQISSNSLWNENRRKCSVERLFRLPAILVGDGRLGGISGTISAYESLKLRGYDVVAVVF</sequence>
<proteinExistence type="inferred from homology"/>
<keyword evidence="2" id="KW-0032">Aminotransferase</keyword>
<accession>A0ABD3B2E5</accession>
<dbReference type="Proteomes" id="UP001630127">
    <property type="component" value="Unassembled WGS sequence"/>
</dbReference>
<name>A0ABD3B2E5_9GENT</name>